<reference evidence="2" key="2">
    <citation type="journal article" date="2015" name="Fish Shellfish Immunol.">
        <title>Early steps in the European eel (Anguilla anguilla)-Vibrio vulnificus interaction in the gills: Role of the RtxA13 toxin.</title>
        <authorList>
            <person name="Callol A."/>
            <person name="Pajuelo D."/>
            <person name="Ebbesson L."/>
            <person name="Teles M."/>
            <person name="MacKenzie S."/>
            <person name="Amaro C."/>
        </authorList>
    </citation>
    <scope>NUCLEOTIDE SEQUENCE</scope>
</reference>
<dbReference type="AlphaFoldDB" id="A0A0E9UU21"/>
<dbReference type="EMBL" id="GBXM01039218">
    <property type="protein sequence ID" value="JAH69359.1"/>
    <property type="molecule type" value="Transcribed_RNA"/>
</dbReference>
<proteinExistence type="predicted"/>
<keyword evidence="1" id="KW-0472">Membrane</keyword>
<accession>A0A0E9UU21</accession>
<organism evidence="2">
    <name type="scientific">Anguilla anguilla</name>
    <name type="common">European freshwater eel</name>
    <name type="synonym">Muraena anguilla</name>
    <dbReference type="NCBI Taxonomy" id="7936"/>
    <lineage>
        <taxon>Eukaryota</taxon>
        <taxon>Metazoa</taxon>
        <taxon>Chordata</taxon>
        <taxon>Craniata</taxon>
        <taxon>Vertebrata</taxon>
        <taxon>Euteleostomi</taxon>
        <taxon>Actinopterygii</taxon>
        <taxon>Neopterygii</taxon>
        <taxon>Teleostei</taxon>
        <taxon>Anguilliformes</taxon>
        <taxon>Anguillidae</taxon>
        <taxon>Anguilla</taxon>
    </lineage>
</organism>
<name>A0A0E9UU21_ANGAN</name>
<sequence>MSTTISLLIFLTYFCLFMVMEGILHVLFT</sequence>
<feature type="transmembrane region" description="Helical" evidence="1">
    <location>
        <begin position="7"/>
        <end position="28"/>
    </location>
</feature>
<protein>
    <submittedName>
        <fullName evidence="2">Uncharacterized protein</fullName>
    </submittedName>
</protein>
<keyword evidence="1" id="KW-1133">Transmembrane helix</keyword>
<reference evidence="2" key="1">
    <citation type="submission" date="2014-11" db="EMBL/GenBank/DDBJ databases">
        <authorList>
            <person name="Amaro Gonzalez C."/>
        </authorList>
    </citation>
    <scope>NUCLEOTIDE SEQUENCE</scope>
</reference>
<evidence type="ECO:0000313" key="2">
    <source>
        <dbReference type="EMBL" id="JAH69359.1"/>
    </source>
</evidence>
<keyword evidence="1" id="KW-0812">Transmembrane</keyword>
<evidence type="ECO:0000256" key="1">
    <source>
        <dbReference type="SAM" id="Phobius"/>
    </source>
</evidence>